<dbReference type="AlphaFoldDB" id="A0A8H4CQP6"/>
<comment type="caution">
    <text evidence="1">The sequence shown here is derived from an EMBL/GenBank/DDBJ whole genome shotgun (WGS) entry which is preliminary data.</text>
</comment>
<dbReference type="EMBL" id="WVTB01000022">
    <property type="protein sequence ID" value="KAF3808229.1"/>
    <property type="molecule type" value="Genomic_DNA"/>
</dbReference>
<dbReference type="PANTHER" id="PTHR36142:SF2">
    <property type="entry name" value="METALLO-HYDROLASE_OXIDOREDUCTASE SUPERFAMILY PROTEIN"/>
    <property type="match status" value="1"/>
</dbReference>
<dbReference type="InterPro" id="IPR036866">
    <property type="entry name" value="RibonucZ/Hydroxyglut_hydro"/>
</dbReference>
<dbReference type="Gene3D" id="3.60.15.10">
    <property type="entry name" value="Ribonuclease Z/Hydroxyacylglutathione hydrolase-like"/>
    <property type="match status" value="1"/>
</dbReference>
<keyword evidence="2" id="KW-1185">Reference proteome</keyword>
<reference evidence="1" key="1">
    <citation type="journal article" date="2020" name="Phytopathology">
        <title>Genome sequence and comparative analysis of Colletotrichum gloeosporioides isolated from Liriodendron leaves.</title>
        <authorList>
            <person name="Fu F.F."/>
            <person name="Hao Z."/>
            <person name="Wang P."/>
            <person name="Lu Y."/>
            <person name="Xue L.J."/>
            <person name="Wei G."/>
            <person name="Tian Y."/>
            <person name="Baishi H."/>
            <person name="Xu H."/>
            <person name="Shi J."/>
            <person name="Cheng T."/>
            <person name="Wang G."/>
            <person name="Yi Y."/>
            <person name="Chen J."/>
        </authorList>
    </citation>
    <scope>NUCLEOTIDE SEQUENCE</scope>
    <source>
        <strain evidence="1">Lc1</strain>
    </source>
</reference>
<dbReference type="PANTHER" id="PTHR36142">
    <property type="entry name" value="METALLO-HYDROLASE/OXIDOREDUCTASE SUPERFAMILY PROTEIN"/>
    <property type="match status" value="1"/>
</dbReference>
<dbReference type="GeneID" id="69013994"/>
<accession>A0A8H4CQP6</accession>
<protein>
    <submittedName>
        <fullName evidence="1">Uncharacterized protein</fullName>
    </submittedName>
</protein>
<dbReference type="RefSeq" id="XP_045267388.1">
    <property type="nucleotide sequence ID" value="XM_045406842.1"/>
</dbReference>
<evidence type="ECO:0000313" key="1">
    <source>
        <dbReference type="EMBL" id="KAF3808229.1"/>
    </source>
</evidence>
<reference evidence="1" key="2">
    <citation type="submission" date="2020-03" db="EMBL/GenBank/DDBJ databases">
        <authorList>
            <person name="Fu F.-F."/>
            <person name="Chen J."/>
        </authorList>
    </citation>
    <scope>NUCLEOTIDE SEQUENCE</scope>
    <source>
        <strain evidence="1">Lc1</strain>
    </source>
</reference>
<dbReference type="Proteomes" id="UP000613401">
    <property type="component" value="Unassembled WGS sequence"/>
</dbReference>
<name>A0A8H4CQP6_COLGL</name>
<gene>
    <name evidence="1" type="ORF">GCG54_00006847</name>
</gene>
<evidence type="ECO:0000313" key="2">
    <source>
        <dbReference type="Proteomes" id="UP000613401"/>
    </source>
</evidence>
<sequence length="325" mass="36221">MERKEIVKKLASAKSSQHRPMMTMANGDNTWLISIPRPAGGKGKAFYHILQDPWLVGDVLTLYAWILRLRHPHKEAFDSLAGIESWVEEIETSAGGSKDEDEPWLDAVLVTHILADHMHEETLRSFDASTRVFAVKEPAAVISLWKHFDNVVVIPDFVRSTDTTWPSIPEIPSWLSVFRIPDECAVYPVLYHCMVISFTGADGKSEVILYSPHGVDPDAVEAAQKANPESTVLAMIHPLHKTGLTEKGTTLGVTNGLKIVRRSEPKYWLGTHDDKIQYSGLLSWVFNHGRLTLDDGLEEEARETGQKLPRPNLVEVGNGGGYILV</sequence>
<organism evidence="1 2">
    <name type="scientific">Colletotrichum gloeosporioides</name>
    <name type="common">Anthracnose fungus</name>
    <name type="synonym">Glomerella cingulata</name>
    <dbReference type="NCBI Taxonomy" id="474922"/>
    <lineage>
        <taxon>Eukaryota</taxon>
        <taxon>Fungi</taxon>
        <taxon>Dikarya</taxon>
        <taxon>Ascomycota</taxon>
        <taxon>Pezizomycotina</taxon>
        <taxon>Sordariomycetes</taxon>
        <taxon>Hypocreomycetidae</taxon>
        <taxon>Glomerellales</taxon>
        <taxon>Glomerellaceae</taxon>
        <taxon>Colletotrichum</taxon>
        <taxon>Colletotrichum gloeosporioides species complex</taxon>
    </lineage>
</organism>
<proteinExistence type="predicted"/>